<dbReference type="PANTHER" id="PTHR46796">
    <property type="entry name" value="HTH-TYPE TRANSCRIPTIONAL ACTIVATOR RHAS-RELATED"/>
    <property type="match status" value="1"/>
</dbReference>
<name>A0AAD0ST15_9BACT</name>
<dbReference type="InterPro" id="IPR037923">
    <property type="entry name" value="HTH-like"/>
</dbReference>
<sequence length="263" mass="31208">MTKLLKNTLFENIKDLSENFSKHYHDTYTIGITYNGVIKTYNSNRSFDFYKYSIRVNNPNEVHSGVSQDWTHSNFYPTLELLCDLYEQIFFEKKVPYFENYIINDKFIFLKFHNFFESFFRKDDDIIIESNLIDALSYLIINFTSHTKTYDKMFDNKIVLKKSLELINDCIDENISLDKLANNCNLSKYHFLRVFKKEMGLTPHLFIINERLNRANNLIKNGKTISEASLLVGFNDQSHFSRNFKKYFGYTPTLLQKNSNIVL</sequence>
<dbReference type="Proteomes" id="UP000263040">
    <property type="component" value="Chromosome"/>
</dbReference>
<organism evidence="5 6">
    <name type="scientific">Arcobacter suis CECT 7833</name>
    <dbReference type="NCBI Taxonomy" id="663365"/>
    <lineage>
        <taxon>Bacteria</taxon>
        <taxon>Pseudomonadati</taxon>
        <taxon>Campylobacterota</taxon>
        <taxon>Epsilonproteobacteria</taxon>
        <taxon>Campylobacterales</taxon>
        <taxon>Arcobacteraceae</taxon>
        <taxon>Arcobacter</taxon>
    </lineage>
</organism>
<keyword evidence="2" id="KW-0238">DNA-binding</keyword>
<dbReference type="GO" id="GO:0003700">
    <property type="term" value="F:DNA-binding transcription factor activity"/>
    <property type="evidence" value="ECO:0007669"/>
    <property type="project" value="InterPro"/>
</dbReference>
<evidence type="ECO:0000256" key="3">
    <source>
        <dbReference type="ARBA" id="ARBA00023163"/>
    </source>
</evidence>
<keyword evidence="6" id="KW-1185">Reference proteome</keyword>
<dbReference type="Gene3D" id="1.10.10.60">
    <property type="entry name" value="Homeodomain-like"/>
    <property type="match status" value="2"/>
</dbReference>
<evidence type="ECO:0000313" key="6">
    <source>
        <dbReference type="Proteomes" id="UP000263040"/>
    </source>
</evidence>
<dbReference type="InterPro" id="IPR050204">
    <property type="entry name" value="AraC_XylS_family_regulators"/>
</dbReference>
<dbReference type="Pfam" id="PF02311">
    <property type="entry name" value="AraC_binding"/>
    <property type="match status" value="1"/>
</dbReference>
<dbReference type="RefSeq" id="WP_118887016.1">
    <property type="nucleotide sequence ID" value="NZ_CP032100.1"/>
</dbReference>
<dbReference type="PANTHER" id="PTHR46796:SF2">
    <property type="entry name" value="TRANSCRIPTIONAL REGULATORY PROTEIN"/>
    <property type="match status" value="1"/>
</dbReference>
<evidence type="ECO:0000259" key="4">
    <source>
        <dbReference type="PROSITE" id="PS01124"/>
    </source>
</evidence>
<protein>
    <submittedName>
        <fullName evidence="5">Transcriptional regulator, AraC family</fullName>
    </submittedName>
</protein>
<dbReference type="SMART" id="SM00342">
    <property type="entry name" value="HTH_ARAC"/>
    <property type="match status" value="1"/>
</dbReference>
<dbReference type="InterPro" id="IPR018060">
    <property type="entry name" value="HTH_AraC"/>
</dbReference>
<gene>
    <name evidence="5" type="ORF">ASUIS_1961</name>
</gene>
<keyword evidence="1" id="KW-0805">Transcription regulation</keyword>
<evidence type="ECO:0000313" key="5">
    <source>
        <dbReference type="EMBL" id="AXX90423.1"/>
    </source>
</evidence>
<dbReference type="InterPro" id="IPR009057">
    <property type="entry name" value="Homeodomain-like_sf"/>
</dbReference>
<keyword evidence="3" id="KW-0804">Transcription</keyword>
<dbReference type="PROSITE" id="PS01124">
    <property type="entry name" value="HTH_ARAC_FAMILY_2"/>
    <property type="match status" value="1"/>
</dbReference>
<reference evidence="5 6" key="1">
    <citation type="submission" date="2018-08" db="EMBL/GenBank/DDBJ databases">
        <title>Complete genome of the Arcobacter suis type strain LMG 26152.</title>
        <authorList>
            <person name="Miller W.G."/>
            <person name="Yee E."/>
            <person name="Bono J.L."/>
        </authorList>
    </citation>
    <scope>NUCLEOTIDE SEQUENCE [LARGE SCALE GENOMIC DNA]</scope>
    <source>
        <strain evidence="5 6">CECT 7833</strain>
    </source>
</reference>
<dbReference type="GO" id="GO:0043565">
    <property type="term" value="F:sequence-specific DNA binding"/>
    <property type="evidence" value="ECO:0007669"/>
    <property type="project" value="InterPro"/>
</dbReference>
<dbReference type="SUPFAM" id="SSF46689">
    <property type="entry name" value="Homeodomain-like"/>
    <property type="match status" value="2"/>
</dbReference>
<accession>A0AAD0ST15</accession>
<dbReference type="InterPro" id="IPR020449">
    <property type="entry name" value="Tscrpt_reg_AraC-type_HTH"/>
</dbReference>
<dbReference type="AlphaFoldDB" id="A0AAD0ST15"/>
<evidence type="ECO:0000256" key="1">
    <source>
        <dbReference type="ARBA" id="ARBA00023015"/>
    </source>
</evidence>
<proteinExistence type="predicted"/>
<dbReference type="EMBL" id="CP032100">
    <property type="protein sequence ID" value="AXX90423.1"/>
    <property type="molecule type" value="Genomic_DNA"/>
</dbReference>
<evidence type="ECO:0000256" key="2">
    <source>
        <dbReference type="ARBA" id="ARBA00023125"/>
    </source>
</evidence>
<dbReference type="SUPFAM" id="SSF51215">
    <property type="entry name" value="Regulatory protein AraC"/>
    <property type="match status" value="1"/>
</dbReference>
<feature type="domain" description="HTH araC/xylS-type" evidence="4">
    <location>
        <begin position="161"/>
        <end position="258"/>
    </location>
</feature>
<dbReference type="InterPro" id="IPR003313">
    <property type="entry name" value="AraC-bd"/>
</dbReference>
<dbReference type="PRINTS" id="PR00032">
    <property type="entry name" value="HTHARAC"/>
</dbReference>
<dbReference type="KEGG" id="asui:ASUIS_1961"/>
<dbReference type="Pfam" id="PF12833">
    <property type="entry name" value="HTH_18"/>
    <property type="match status" value="1"/>
</dbReference>